<reference evidence="3" key="1">
    <citation type="submission" date="2015-08" db="EMBL/GenBank/DDBJ databases">
        <title>Fjat-14210 dsm16467.</title>
        <authorList>
            <person name="Liu B."/>
            <person name="Wang J."/>
            <person name="Zhu Y."/>
            <person name="Liu G."/>
            <person name="Chen Q."/>
            <person name="Chen Z."/>
            <person name="Lan J."/>
            <person name="Che J."/>
            <person name="Ge C."/>
            <person name="Shi H."/>
            <person name="Pan Z."/>
            <person name="Liu X."/>
        </authorList>
    </citation>
    <scope>NUCLEOTIDE SEQUENCE [LARGE SCALE GENOMIC DNA]</scope>
    <source>
        <strain evidence="3">DSM 16467</strain>
    </source>
</reference>
<dbReference type="InterPro" id="IPR041698">
    <property type="entry name" value="Methyltransf_25"/>
</dbReference>
<dbReference type="SUPFAM" id="SSF53335">
    <property type="entry name" value="S-adenosyl-L-methionine-dependent methyltransferases"/>
    <property type="match status" value="1"/>
</dbReference>
<evidence type="ECO:0000313" key="3">
    <source>
        <dbReference type="Proteomes" id="UP000037558"/>
    </source>
</evidence>
<dbReference type="PATRIC" id="fig|284581.3.peg.1891"/>
<feature type="domain" description="Methyltransferase" evidence="1">
    <location>
        <begin position="28"/>
        <end position="122"/>
    </location>
</feature>
<dbReference type="STRING" id="284581.AMD01_09120"/>
<evidence type="ECO:0000313" key="2">
    <source>
        <dbReference type="EMBL" id="KOO46645.1"/>
    </source>
</evidence>
<dbReference type="Gene3D" id="3.40.50.150">
    <property type="entry name" value="Vaccinia Virus protein VP39"/>
    <property type="match status" value="1"/>
</dbReference>
<dbReference type="AlphaFoldDB" id="A0A0M0L6E2"/>
<proteinExistence type="predicted"/>
<dbReference type="CDD" id="cd02440">
    <property type="entry name" value="AdoMet_MTases"/>
    <property type="match status" value="1"/>
</dbReference>
<evidence type="ECO:0000259" key="1">
    <source>
        <dbReference type="Pfam" id="PF13649"/>
    </source>
</evidence>
<comment type="caution">
    <text evidence="2">The sequence shown here is derived from an EMBL/GenBank/DDBJ whole genome shotgun (WGS) entry which is preliminary data.</text>
</comment>
<dbReference type="Pfam" id="PF13649">
    <property type="entry name" value="Methyltransf_25"/>
    <property type="match status" value="1"/>
</dbReference>
<keyword evidence="3" id="KW-1185">Reference proteome</keyword>
<organism evidence="2 3">
    <name type="scientific">Priestia koreensis</name>
    <dbReference type="NCBI Taxonomy" id="284581"/>
    <lineage>
        <taxon>Bacteria</taxon>
        <taxon>Bacillati</taxon>
        <taxon>Bacillota</taxon>
        <taxon>Bacilli</taxon>
        <taxon>Bacillales</taxon>
        <taxon>Bacillaceae</taxon>
        <taxon>Priestia</taxon>
    </lineage>
</organism>
<sequence>MYERDKSLAQGEELRFFLSFVANKEMNVLEPMCGNGRMLIPFMQEGIDIEGFDLSVDMLERCREKCVDLNLIPTIYHDKIEEFSTDKKYDLIMIPFGSFSLLPDHLVAKSLENLSSLLKENGKLLLTIMTTSNTSEEIPNWAQTNRVEFTDDTIIEWKKVHYDEHENTLHTTIKYVLMRDQTVIKTETMNFRVRLYEENEFDTILSRNGFPNVTIHEVKDGYGFGRSFDVYECMTEKAL</sequence>
<name>A0A0M0L6E2_9BACI</name>
<gene>
    <name evidence="2" type="ORF">AMD01_09120</name>
</gene>
<accession>A0A0M0L6E2</accession>
<protein>
    <recommendedName>
        <fullName evidence="1">Methyltransferase domain-containing protein</fullName>
    </recommendedName>
</protein>
<dbReference type="Gene3D" id="2.20.25.110">
    <property type="entry name" value="S-adenosyl-L-methionine-dependent methyltransferases"/>
    <property type="match status" value="1"/>
</dbReference>
<dbReference type="Proteomes" id="UP000037558">
    <property type="component" value="Unassembled WGS sequence"/>
</dbReference>
<dbReference type="EMBL" id="LILC01000013">
    <property type="protein sequence ID" value="KOO46645.1"/>
    <property type="molecule type" value="Genomic_DNA"/>
</dbReference>
<dbReference type="InterPro" id="IPR029063">
    <property type="entry name" value="SAM-dependent_MTases_sf"/>
</dbReference>